<comment type="caution">
    <text evidence="1">The sequence shown here is derived from an EMBL/GenBank/DDBJ whole genome shotgun (WGS) entry which is preliminary data.</text>
</comment>
<sequence>MEDWQKDFENLFDSLTLGVEKFLIDVTHDFTEFLDAIADASEEVFENLQDSMFVEFEQTLRDFVEPILETYIDFDDNLTEIYYPGQQAVDPLLNNHPACVGCHHYHGQVYNGNLFVCGMHPYGWDTAECPDWEQN</sequence>
<proteinExistence type="predicted"/>
<dbReference type="RefSeq" id="WP_069965558.1">
    <property type="nucleotide sequence ID" value="NZ_CM124774.1"/>
</dbReference>
<evidence type="ECO:0000313" key="1">
    <source>
        <dbReference type="EMBL" id="OEJ76849.1"/>
    </source>
</evidence>
<dbReference type="AlphaFoldDB" id="A0A1E5QQA0"/>
<dbReference type="EMBL" id="MJGC01000025">
    <property type="protein sequence ID" value="OEJ76849.1"/>
    <property type="molecule type" value="Genomic_DNA"/>
</dbReference>
<protein>
    <submittedName>
        <fullName evidence="1">Uncharacterized protein</fullName>
    </submittedName>
</protein>
<dbReference type="OrthoDB" id="511993at2"/>
<organism evidence="1">
    <name type="scientific">Desertifilum tharense IPPAS B-1220</name>
    <dbReference type="NCBI Taxonomy" id="1781255"/>
    <lineage>
        <taxon>Bacteria</taxon>
        <taxon>Bacillati</taxon>
        <taxon>Cyanobacteriota</taxon>
        <taxon>Cyanophyceae</taxon>
        <taxon>Desertifilales</taxon>
        <taxon>Desertifilaceae</taxon>
        <taxon>Desertifilum</taxon>
    </lineage>
</organism>
<dbReference type="STRING" id="1781255.BH720_02410"/>
<gene>
    <name evidence="1" type="ORF">BH720_02410</name>
</gene>
<reference evidence="1" key="1">
    <citation type="submission" date="2016-09" db="EMBL/GenBank/DDBJ databases">
        <title>Draft genome of thermotolerant cyanobacterium Desertifilum sp. strain IPPAS B-1220.</title>
        <authorList>
            <person name="Sinetova M.A."/>
            <person name="Bolakhan K."/>
            <person name="Zayadan B.K."/>
            <person name="Mironov K.S."/>
            <person name="Ustinova V."/>
            <person name="Kupriyanova E.V."/>
            <person name="Sidorov R.A."/>
            <person name="Skrypnik A.N."/>
            <person name="Gogoleva N.E."/>
            <person name="Gogolev Y.V."/>
            <person name="Los D.A."/>
        </authorList>
    </citation>
    <scope>NUCLEOTIDE SEQUENCE [LARGE SCALE GENOMIC DNA]</scope>
    <source>
        <strain evidence="1">IPPAS B-1220</strain>
    </source>
</reference>
<accession>A0A1E5QQA0</accession>
<name>A0A1E5QQA0_9CYAN</name>